<evidence type="ECO:0000256" key="1">
    <source>
        <dbReference type="ARBA" id="ARBA00004418"/>
    </source>
</evidence>
<dbReference type="InterPro" id="IPR050894">
    <property type="entry name" value="EfeM/EfeO_iron_uptake"/>
</dbReference>
<dbReference type="Pfam" id="PF09375">
    <property type="entry name" value="Peptidase_M75"/>
    <property type="match status" value="1"/>
</dbReference>
<evidence type="ECO:0000313" key="6">
    <source>
        <dbReference type="EMBL" id="OBA82427.1"/>
    </source>
</evidence>
<dbReference type="InterPro" id="IPR034981">
    <property type="entry name" value="Imelysin-like_EfeO/Algp7"/>
</dbReference>
<keyword evidence="3" id="KW-0732">Signal</keyword>
<dbReference type="Pfam" id="PF13473">
    <property type="entry name" value="Cupredoxin_1"/>
    <property type="match status" value="1"/>
</dbReference>
<reference evidence="6 7" key="1">
    <citation type="submission" date="2016-06" db="EMBL/GenBank/DDBJ databases">
        <authorList>
            <person name="Kjaerup R.B."/>
            <person name="Dalgaard T.S."/>
            <person name="Juul-Madsen H.R."/>
        </authorList>
    </citation>
    <scope>NUCLEOTIDE SEQUENCE [LARGE SCALE GENOMIC DNA]</scope>
    <source>
        <strain evidence="6 7">1199456.5</strain>
    </source>
</reference>
<dbReference type="Gene3D" id="1.20.1420.20">
    <property type="entry name" value="M75 peptidase, HXXE motif"/>
    <property type="match status" value="1"/>
</dbReference>
<dbReference type="PANTHER" id="PTHR39192">
    <property type="entry name" value="IRON UPTAKE SYSTEM COMPONENT EFEO"/>
    <property type="match status" value="1"/>
</dbReference>
<evidence type="ECO:0000259" key="5">
    <source>
        <dbReference type="Pfam" id="PF13473"/>
    </source>
</evidence>
<sequence>MLLSLVAVSLAGCAPTPPPASDGKPGPHQITVAATDHECTLSKTSTETGRTDFVVTNNGTKVTEFYLYGAGARVLGDVHNIQPGQQRNLSVALNEPGYYFTACKPALIGDGISADFKVDGNPIAADRQDEAEQSYKRYVSNQTGALVTATAALVGAVKKGDVTGAQDLYPTARTYYERIAPVAQRFPNNLQTRIDLGPAEVHPDDKWTGFHRLERDLWLSGLQPDTNAVADKLLADVKELDSGLTSPEWAVSADEVVHGAQTVLATLAKEAITGGGEIFSHTDLWDVQAGVDGCRVGVGSVRPEVDQRSPELGKRIDQAFANVQGLLDRLQWNGGLGFGPYDRVAEPQRQELSRAIDALNIEVGQVPSTAASR</sequence>
<dbReference type="NCBIfam" id="NF041757">
    <property type="entry name" value="EfeO"/>
    <property type="match status" value="1"/>
</dbReference>
<evidence type="ECO:0000313" key="7">
    <source>
        <dbReference type="Proteomes" id="UP000093962"/>
    </source>
</evidence>
<dbReference type="CDD" id="cd14656">
    <property type="entry name" value="Imelysin-like_EfeO"/>
    <property type="match status" value="1"/>
</dbReference>
<dbReference type="PANTHER" id="PTHR39192:SF1">
    <property type="entry name" value="IRON UPTAKE SYSTEM COMPONENT EFEO"/>
    <property type="match status" value="1"/>
</dbReference>
<proteinExistence type="inferred from homology"/>
<dbReference type="AlphaFoldDB" id="A0A1A0MAL2"/>
<protein>
    <submittedName>
        <fullName evidence="6">Peptidase M75</fullName>
    </submittedName>
</protein>
<evidence type="ECO:0000256" key="3">
    <source>
        <dbReference type="ARBA" id="ARBA00022729"/>
    </source>
</evidence>
<feature type="domain" description="EfeO-type cupredoxin-like" evidence="5">
    <location>
        <begin position="17"/>
        <end position="104"/>
    </location>
</feature>
<comment type="subcellular location">
    <subcellularLocation>
        <location evidence="1">Periplasm</location>
    </subcellularLocation>
</comment>
<accession>A0A1A0MAL2</accession>
<dbReference type="Proteomes" id="UP000093962">
    <property type="component" value="Unassembled WGS sequence"/>
</dbReference>
<name>A0A1A0MAL2_MYCMU</name>
<dbReference type="GO" id="GO:0042597">
    <property type="term" value="C:periplasmic space"/>
    <property type="evidence" value="ECO:0007669"/>
    <property type="project" value="UniProtKB-SubCell"/>
</dbReference>
<comment type="similarity">
    <text evidence="2">Belongs to the EfeM/EfeO family.</text>
</comment>
<dbReference type="InterPro" id="IPR018976">
    <property type="entry name" value="Imelysin-like"/>
</dbReference>
<comment type="caution">
    <text evidence="6">The sequence shown here is derived from an EMBL/GenBank/DDBJ whole genome shotgun (WGS) entry which is preliminary data.</text>
</comment>
<dbReference type="InterPro" id="IPR038352">
    <property type="entry name" value="Imelysin_sf"/>
</dbReference>
<dbReference type="EMBL" id="LZSF01000224">
    <property type="protein sequence ID" value="OBA82427.1"/>
    <property type="molecule type" value="Genomic_DNA"/>
</dbReference>
<gene>
    <name evidence="6" type="ORF">A5642_27345</name>
</gene>
<dbReference type="InterPro" id="IPR028096">
    <property type="entry name" value="EfeO_Cupredoxin"/>
</dbReference>
<dbReference type="InterPro" id="IPR053377">
    <property type="entry name" value="Iron_uptake_EfeM/EfeO"/>
</dbReference>
<evidence type="ECO:0000259" key="4">
    <source>
        <dbReference type="Pfam" id="PF09375"/>
    </source>
</evidence>
<organism evidence="6 7">
    <name type="scientific">Mycolicibacterium mucogenicum</name>
    <name type="common">Mycobacterium mucogenicum</name>
    <dbReference type="NCBI Taxonomy" id="56689"/>
    <lineage>
        <taxon>Bacteria</taxon>
        <taxon>Bacillati</taxon>
        <taxon>Actinomycetota</taxon>
        <taxon>Actinomycetes</taxon>
        <taxon>Mycobacteriales</taxon>
        <taxon>Mycobacteriaceae</taxon>
        <taxon>Mycolicibacterium</taxon>
    </lineage>
</organism>
<feature type="domain" description="Imelysin-like" evidence="4">
    <location>
        <begin position="133"/>
        <end position="360"/>
    </location>
</feature>
<evidence type="ECO:0000256" key="2">
    <source>
        <dbReference type="ARBA" id="ARBA00005989"/>
    </source>
</evidence>